<evidence type="ECO:0000256" key="7">
    <source>
        <dbReference type="SAM" id="Phobius"/>
    </source>
</evidence>
<evidence type="ECO:0000313" key="11">
    <source>
        <dbReference type="Proteomes" id="UP000697297"/>
    </source>
</evidence>
<feature type="active site" description="Acyl-ester intermediate" evidence="5">
    <location>
        <position position="288"/>
    </location>
</feature>
<dbReference type="Pfam" id="PF01425">
    <property type="entry name" value="Amidase"/>
    <property type="match status" value="1"/>
</dbReference>
<accession>A0AAN6D8N2</accession>
<comment type="similarity">
    <text evidence="2">Belongs to the amidase family.</text>
</comment>
<reference evidence="9 11" key="1">
    <citation type="journal article" date="2021" name="G3 (Bethesda)">
        <title>Genomic diversity, chromosomal rearrangements, and interspecies hybridization in the ogataea polymorpha species complex.</title>
        <authorList>
            <person name="Hanson S.J."/>
            <person name="Cinneide E.O."/>
            <person name="Salzberg L.I."/>
            <person name="Wolfe K.H."/>
            <person name="McGowan J."/>
            <person name="Fitzpatrick D.A."/>
            <person name="Matlin K."/>
        </authorList>
    </citation>
    <scope>NUCLEOTIDE SEQUENCE</scope>
    <source>
        <strain evidence="10">81-436-3</strain>
        <strain evidence="9">83-405-1</strain>
    </source>
</reference>
<comment type="catalytic activity">
    <reaction evidence="1">
        <text>a monocarboxylic acid amide + H2O = a monocarboxylate + NH4(+)</text>
        <dbReference type="Rhea" id="RHEA:12020"/>
        <dbReference type="ChEBI" id="CHEBI:15377"/>
        <dbReference type="ChEBI" id="CHEBI:28938"/>
        <dbReference type="ChEBI" id="CHEBI:35757"/>
        <dbReference type="ChEBI" id="CHEBI:83628"/>
        <dbReference type="EC" id="3.5.1.4"/>
    </reaction>
</comment>
<dbReference type="PANTHER" id="PTHR46072:SF4">
    <property type="entry name" value="AMIDASE C550.07-RELATED"/>
    <property type="match status" value="1"/>
</dbReference>
<dbReference type="InterPro" id="IPR020556">
    <property type="entry name" value="Amidase_CS"/>
</dbReference>
<feature type="domain" description="Amidase" evidence="8">
    <location>
        <begin position="134"/>
        <end position="587"/>
    </location>
</feature>
<evidence type="ECO:0000259" key="8">
    <source>
        <dbReference type="Pfam" id="PF01425"/>
    </source>
</evidence>
<evidence type="ECO:0000256" key="4">
    <source>
        <dbReference type="ARBA" id="ARBA00022801"/>
    </source>
</evidence>
<evidence type="ECO:0000313" key="12">
    <source>
        <dbReference type="Proteomes" id="UP000738402"/>
    </source>
</evidence>
<proteinExistence type="inferred from homology"/>
<evidence type="ECO:0000313" key="9">
    <source>
        <dbReference type="EMBL" id="KAG7729989.1"/>
    </source>
</evidence>
<feature type="binding site" evidence="6">
    <location>
        <begin position="285"/>
        <end position="288"/>
    </location>
    <ligand>
        <name>substrate</name>
    </ligand>
</feature>
<dbReference type="Proteomes" id="UP000738402">
    <property type="component" value="Unassembled WGS sequence"/>
</dbReference>
<sequence length="601" mass="65894">MEIPDLTYQCQINSSALPAAAIFLIMVSLPLSVSAPANIESLYKFTDDVSDPQLFESWKPKIAAYRQALADSLPAEYRLPESEIPADLDEASFNTVQFLKETQHLTPAEREITESSATELLRKMEARELTAVAVLKAFAHRAVIAHQLTNFACEFFVHEALQRAQQLDEYLAVHGKLAGPLHGIPISLKEQIGHAGKITHGGWVAWLDNVPEEDAVTVQVLRNLGAVFYVRTNEPQTLMHLDSNNNIVGRTRNPHNSLLTAGGSSGGEGASVGSRASPLGVGTDIGGSIRAPAAFSGVYGLRPTSRRISTFGGVSSGKGQESIVAVAGPLASSVDDIELFMSAYINAGKPWDLDPWSLPIPWRQVAVPEPQKLSVAVMYDDGLVRPLPPVVRGLKHTAGKLKQAGVNVIEFKPLETDKLYEVANLLYSCDGNHAQKEMLRPSGEPLLPLTKWALSFGQGDRALSVTENRELNYQRDRLRKLYNDYFVQNKVDFILCPNYCGTAPVCVQDGVEGPYYWGYTSHFNLLDLPGLTAPTGLYADQNVDTKPDYTPRSTIEAIEHAKYKPELVHGAPICYQLVGRRYFDEEVVAAGKLFGQILEIN</sequence>
<gene>
    <name evidence="9" type="ORF">KL933_001069</name>
    <name evidence="10" type="ORF">KL946_001429</name>
</gene>
<evidence type="ECO:0000256" key="6">
    <source>
        <dbReference type="PIRSR" id="PIRSR001221-2"/>
    </source>
</evidence>
<evidence type="ECO:0000256" key="2">
    <source>
        <dbReference type="ARBA" id="ARBA00009199"/>
    </source>
</evidence>
<evidence type="ECO:0000256" key="3">
    <source>
        <dbReference type="ARBA" id="ARBA00012922"/>
    </source>
</evidence>
<dbReference type="InterPro" id="IPR023631">
    <property type="entry name" value="Amidase_dom"/>
</dbReference>
<dbReference type="PANTHER" id="PTHR46072">
    <property type="entry name" value="AMIDASE-RELATED-RELATED"/>
    <property type="match status" value="1"/>
</dbReference>
<keyword evidence="4" id="KW-0378">Hydrolase</keyword>
<dbReference type="PIRSF" id="PIRSF001221">
    <property type="entry name" value="Amidase_fungi"/>
    <property type="match status" value="1"/>
</dbReference>
<evidence type="ECO:0000313" key="10">
    <source>
        <dbReference type="EMBL" id="KAG7767330.1"/>
    </source>
</evidence>
<dbReference type="Proteomes" id="UP000697297">
    <property type="component" value="Unassembled WGS sequence"/>
</dbReference>
<evidence type="ECO:0000256" key="1">
    <source>
        <dbReference type="ARBA" id="ARBA00001311"/>
    </source>
</evidence>
<keyword evidence="11" id="KW-1185">Reference proteome</keyword>
<feature type="binding site" evidence="6">
    <location>
        <position position="264"/>
    </location>
    <ligand>
        <name>substrate</name>
    </ligand>
</feature>
<dbReference type="PROSITE" id="PS00571">
    <property type="entry name" value="AMIDASES"/>
    <property type="match status" value="1"/>
</dbReference>
<dbReference type="SUPFAM" id="SSF75304">
    <property type="entry name" value="Amidase signature (AS) enzymes"/>
    <property type="match status" value="1"/>
</dbReference>
<evidence type="ECO:0000256" key="5">
    <source>
        <dbReference type="PIRSR" id="PIRSR001221-1"/>
    </source>
</evidence>
<dbReference type="AlphaFoldDB" id="A0AAN6D8N2"/>
<dbReference type="Gene3D" id="3.90.1300.10">
    <property type="entry name" value="Amidase signature (AS) domain"/>
    <property type="match status" value="1"/>
</dbReference>
<feature type="active site" description="Charge relay system" evidence="5">
    <location>
        <position position="264"/>
    </location>
</feature>
<dbReference type="InterPro" id="IPR036928">
    <property type="entry name" value="AS_sf"/>
</dbReference>
<protein>
    <recommendedName>
        <fullName evidence="3">amidase</fullName>
        <ecNumber evidence="3">3.5.1.4</ecNumber>
    </recommendedName>
</protein>
<dbReference type="EC" id="3.5.1.4" evidence="3"/>
<feature type="transmembrane region" description="Helical" evidence="7">
    <location>
        <begin position="12"/>
        <end position="33"/>
    </location>
</feature>
<name>A0AAN6D8N2_9ASCO</name>
<feature type="active site" description="Charge relay system" evidence="5">
    <location>
        <position position="189"/>
    </location>
</feature>
<organism evidence="9 12">
    <name type="scientific">Ogataea haglerorum</name>
    <dbReference type="NCBI Taxonomy" id="1937702"/>
    <lineage>
        <taxon>Eukaryota</taxon>
        <taxon>Fungi</taxon>
        <taxon>Dikarya</taxon>
        <taxon>Ascomycota</taxon>
        <taxon>Saccharomycotina</taxon>
        <taxon>Pichiomycetes</taxon>
        <taxon>Pichiales</taxon>
        <taxon>Pichiaceae</taxon>
        <taxon>Ogataea</taxon>
    </lineage>
</organism>
<dbReference type="EMBL" id="JAHLUH010000002">
    <property type="protein sequence ID" value="KAG7729989.1"/>
    <property type="molecule type" value="Genomic_DNA"/>
</dbReference>
<keyword evidence="7" id="KW-0472">Membrane</keyword>
<keyword evidence="7" id="KW-0812">Transmembrane</keyword>
<keyword evidence="7" id="KW-1133">Transmembrane helix</keyword>
<feature type="binding site" evidence="6">
    <location>
        <position position="238"/>
    </location>
    <ligand>
        <name>substrate</name>
    </ligand>
</feature>
<dbReference type="GO" id="GO:0004040">
    <property type="term" value="F:amidase activity"/>
    <property type="evidence" value="ECO:0007669"/>
    <property type="project" value="UniProtKB-EC"/>
</dbReference>
<dbReference type="EMBL" id="JAHLUN010000003">
    <property type="protein sequence ID" value="KAG7767330.1"/>
    <property type="molecule type" value="Genomic_DNA"/>
</dbReference>
<comment type="caution">
    <text evidence="9">The sequence shown here is derived from an EMBL/GenBank/DDBJ whole genome shotgun (WGS) entry which is preliminary data.</text>
</comment>